<dbReference type="InterPro" id="IPR006603">
    <property type="entry name" value="PQ-loop_rpt"/>
</dbReference>
<evidence type="ECO:0000256" key="2">
    <source>
        <dbReference type="ARBA" id="ARBA00022692"/>
    </source>
</evidence>
<reference evidence="6 7" key="1">
    <citation type="journal article" date="2018" name="PLoS Genet.">
        <title>Population sequencing reveals clonal diversity and ancestral inbreeding in the grapevine cultivar Chardonnay.</title>
        <authorList>
            <person name="Roach M.J."/>
            <person name="Johnson D.L."/>
            <person name="Bohlmann J."/>
            <person name="van Vuuren H.J."/>
            <person name="Jones S.J."/>
            <person name="Pretorius I.S."/>
            <person name="Schmidt S.A."/>
            <person name="Borneman A.R."/>
        </authorList>
    </citation>
    <scope>NUCLEOTIDE SEQUENCE [LARGE SCALE GENOMIC DNA]</scope>
    <source>
        <strain evidence="7">cv. Chardonnay</strain>
        <tissue evidence="6">Leaf</tissue>
    </source>
</reference>
<proteinExistence type="predicted"/>
<dbReference type="Gene3D" id="1.20.1280.290">
    <property type="match status" value="1"/>
</dbReference>
<dbReference type="Pfam" id="PF04193">
    <property type="entry name" value="PQ-loop"/>
    <property type="match status" value="1"/>
</dbReference>
<dbReference type="PANTHER" id="PTHR16201:SF45">
    <property type="entry name" value="PQ-LOOP REPEAT FAMILY PROTEIN _ TRANSMEMBRANE FAMILY PROTEIN"/>
    <property type="match status" value="1"/>
</dbReference>
<comment type="caution">
    <text evidence="6">The sequence shown here is derived from an EMBL/GenBank/DDBJ whole genome shotgun (WGS) entry which is preliminary data.</text>
</comment>
<sequence length="358" mass="39719">MAQYQSHVYLNLSPGNLVAAYRRRFCRLSSPSGFTLLPSMSTCCDLCEVFKLKSAGGDTSHQGFRSLNWAAGGQGLEMGDHCLRDEFSFGFGLISLVCWGVAEIPQIITNFRTKSSHGVSLAFLLTWIAGSMTQSRRGLVVQRTAPDWVALLNPPTVFFLSNAPDQLSHYCPPVLHSSGNFTSLALLYTTSTVVLVLQSVYYDDIYPWWKYGQINSNQVGFPYPYSSQSRIHSSDYYYTSARSLAGSTTPPFRSYLRTARSGPSTVGLDNDSSSDDDTTHVASHKTVSKPKPIPRSAGYGAYFATSVNLPRQRKWDGEQCLRAMVRMVDAAIYMGGRLPQIWLNSLHLTTRLKGGVWR</sequence>
<dbReference type="AlphaFoldDB" id="A0A438CVD1"/>
<dbReference type="PANTHER" id="PTHR16201">
    <property type="entry name" value="SEVEN TRANSMEMBRANE PROTEIN 1-RELATED"/>
    <property type="match status" value="1"/>
</dbReference>
<organism evidence="6 7">
    <name type="scientific">Vitis vinifera</name>
    <name type="common">Grape</name>
    <dbReference type="NCBI Taxonomy" id="29760"/>
    <lineage>
        <taxon>Eukaryota</taxon>
        <taxon>Viridiplantae</taxon>
        <taxon>Streptophyta</taxon>
        <taxon>Embryophyta</taxon>
        <taxon>Tracheophyta</taxon>
        <taxon>Spermatophyta</taxon>
        <taxon>Magnoliopsida</taxon>
        <taxon>eudicotyledons</taxon>
        <taxon>Gunneridae</taxon>
        <taxon>Pentapetalae</taxon>
        <taxon>rosids</taxon>
        <taxon>Vitales</taxon>
        <taxon>Vitaceae</taxon>
        <taxon>Viteae</taxon>
        <taxon>Vitis</taxon>
    </lineage>
</organism>
<keyword evidence="4" id="KW-0472">Membrane</keyword>
<evidence type="ECO:0000313" key="6">
    <source>
        <dbReference type="EMBL" id="RVW27167.1"/>
    </source>
</evidence>
<name>A0A438CVD1_VITVI</name>
<evidence type="ECO:0000256" key="5">
    <source>
        <dbReference type="SAM" id="MobiDB-lite"/>
    </source>
</evidence>
<evidence type="ECO:0000313" key="7">
    <source>
        <dbReference type="Proteomes" id="UP000288805"/>
    </source>
</evidence>
<protein>
    <submittedName>
        <fullName evidence="6">Uncharacterized protein</fullName>
    </submittedName>
</protein>
<dbReference type="SMART" id="SM00679">
    <property type="entry name" value="CTNS"/>
    <property type="match status" value="1"/>
</dbReference>
<dbReference type="EMBL" id="QGNW01001964">
    <property type="protein sequence ID" value="RVW27167.1"/>
    <property type="molecule type" value="Genomic_DNA"/>
</dbReference>
<evidence type="ECO:0000256" key="1">
    <source>
        <dbReference type="ARBA" id="ARBA00004141"/>
    </source>
</evidence>
<gene>
    <name evidence="6" type="ORF">CK203_087765</name>
</gene>
<evidence type="ECO:0000256" key="3">
    <source>
        <dbReference type="ARBA" id="ARBA00022989"/>
    </source>
</evidence>
<keyword evidence="3" id="KW-1133">Transmembrane helix</keyword>
<feature type="region of interest" description="Disordered" evidence="5">
    <location>
        <begin position="261"/>
        <end position="293"/>
    </location>
</feature>
<accession>A0A438CVD1</accession>
<dbReference type="GO" id="GO:0016020">
    <property type="term" value="C:membrane"/>
    <property type="evidence" value="ECO:0007669"/>
    <property type="project" value="UniProtKB-SubCell"/>
</dbReference>
<dbReference type="InterPro" id="IPR051415">
    <property type="entry name" value="LAAT-1"/>
</dbReference>
<comment type="subcellular location">
    <subcellularLocation>
        <location evidence="1">Membrane</location>
        <topology evidence="1">Multi-pass membrane protein</topology>
    </subcellularLocation>
</comment>
<keyword evidence="2" id="KW-0812">Transmembrane</keyword>
<evidence type="ECO:0000256" key="4">
    <source>
        <dbReference type="ARBA" id="ARBA00023136"/>
    </source>
</evidence>
<dbReference type="Proteomes" id="UP000288805">
    <property type="component" value="Unassembled WGS sequence"/>
</dbReference>